<evidence type="ECO:0000313" key="2">
    <source>
        <dbReference type="Proteomes" id="UP001444661"/>
    </source>
</evidence>
<organism evidence="1 2">
    <name type="scientific">Apiospora rasikravindrae</name>
    <dbReference type="NCBI Taxonomy" id="990691"/>
    <lineage>
        <taxon>Eukaryota</taxon>
        <taxon>Fungi</taxon>
        <taxon>Dikarya</taxon>
        <taxon>Ascomycota</taxon>
        <taxon>Pezizomycotina</taxon>
        <taxon>Sordariomycetes</taxon>
        <taxon>Xylariomycetidae</taxon>
        <taxon>Amphisphaeriales</taxon>
        <taxon>Apiosporaceae</taxon>
        <taxon>Apiospora</taxon>
    </lineage>
</organism>
<dbReference type="Proteomes" id="UP001444661">
    <property type="component" value="Unassembled WGS sequence"/>
</dbReference>
<protein>
    <submittedName>
        <fullName evidence="1">Uncharacterized protein</fullName>
    </submittedName>
</protein>
<accession>A0ABR1RZH9</accession>
<sequence length="138" mass="15307">MATTERAVQPRWPLAAVAKEVRELGLEVGMGFEMLEEVLTEVANGRNSYNNKTTWPRKISSTPGATGILRPGLSLHLSNESLCIAYRKSGANPNIRTQDRIIARKDKSGTTKSKRTTSSYCRHPAKLFHMNMISISFG</sequence>
<dbReference type="EMBL" id="JAQQWK010000012">
    <property type="protein sequence ID" value="KAK8022776.1"/>
    <property type="molecule type" value="Genomic_DNA"/>
</dbReference>
<keyword evidence="2" id="KW-1185">Reference proteome</keyword>
<reference evidence="1 2" key="1">
    <citation type="submission" date="2023-01" db="EMBL/GenBank/DDBJ databases">
        <title>Analysis of 21 Apiospora genomes using comparative genomics revels a genus with tremendous synthesis potential of carbohydrate active enzymes and secondary metabolites.</title>
        <authorList>
            <person name="Sorensen T."/>
        </authorList>
    </citation>
    <scope>NUCLEOTIDE SEQUENCE [LARGE SCALE GENOMIC DNA]</scope>
    <source>
        <strain evidence="1 2">CBS 33761</strain>
    </source>
</reference>
<comment type="caution">
    <text evidence="1">The sequence shown here is derived from an EMBL/GenBank/DDBJ whole genome shotgun (WGS) entry which is preliminary data.</text>
</comment>
<evidence type="ECO:0000313" key="1">
    <source>
        <dbReference type="EMBL" id="KAK8022776.1"/>
    </source>
</evidence>
<proteinExistence type="predicted"/>
<name>A0ABR1RZH9_9PEZI</name>
<gene>
    <name evidence="1" type="ORF">PG993_013543</name>
</gene>